<dbReference type="HAMAP" id="MF_01876">
    <property type="entry name" value="PsiMP_glycosidase"/>
    <property type="match status" value="1"/>
</dbReference>
<dbReference type="OMA" id="FNCIIAT"/>
<protein>
    <recommendedName>
        <fullName evidence="9">Carbohydrate kinase PfkB domain-containing protein</fullName>
    </recommendedName>
</protein>
<dbReference type="PANTHER" id="PTHR42909">
    <property type="entry name" value="ZGC:136858"/>
    <property type="match status" value="1"/>
</dbReference>
<dbReference type="GO" id="GO:0006796">
    <property type="term" value="P:phosphate-containing compound metabolic process"/>
    <property type="evidence" value="ECO:0007669"/>
    <property type="project" value="UniProtKB-ARBA"/>
</dbReference>
<dbReference type="Gene3D" id="3.40.1190.20">
    <property type="match status" value="1"/>
</dbReference>
<keyword evidence="5" id="KW-0464">Manganese</keyword>
<accession>V3ZS63</accession>
<dbReference type="Proteomes" id="UP000030746">
    <property type="component" value="Unassembled WGS sequence"/>
</dbReference>
<proteinExistence type="inferred from homology"/>
<evidence type="ECO:0000256" key="7">
    <source>
        <dbReference type="ARBA" id="ARBA00023295"/>
    </source>
</evidence>
<dbReference type="SUPFAM" id="SSF110581">
    <property type="entry name" value="Indigoidine synthase A-like"/>
    <property type="match status" value="1"/>
</dbReference>
<dbReference type="GO" id="GO:0046872">
    <property type="term" value="F:metal ion binding"/>
    <property type="evidence" value="ECO:0007669"/>
    <property type="project" value="UniProtKB-KW"/>
</dbReference>
<keyword evidence="6" id="KW-0456">Lyase</keyword>
<dbReference type="PROSITE" id="PS00583">
    <property type="entry name" value="PFKB_KINASES_1"/>
    <property type="match status" value="1"/>
</dbReference>
<dbReference type="EMBL" id="KB203275">
    <property type="protein sequence ID" value="ESO85355.1"/>
    <property type="molecule type" value="Genomic_DNA"/>
</dbReference>
<dbReference type="HOGENOM" id="CLU_012201_3_2_1"/>
<evidence type="ECO:0000256" key="3">
    <source>
        <dbReference type="ARBA" id="ARBA00022777"/>
    </source>
</evidence>
<evidence type="ECO:0000256" key="6">
    <source>
        <dbReference type="ARBA" id="ARBA00023239"/>
    </source>
</evidence>
<keyword evidence="11" id="KW-1185">Reference proteome</keyword>
<dbReference type="GeneID" id="20246995"/>
<evidence type="ECO:0000256" key="1">
    <source>
        <dbReference type="ARBA" id="ARBA00022679"/>
    </source>
</evidence>
<keyword evidence="3" id="KW-0418">Kinase</keyword>
<dbReference type="GO" id="GO:0004730">
    <property type="term" value="F:pseudouridylate synthase activity"/>
    <property type="evidence" value="ECO:0007669"/>
    <property type="project" value="InterPro"/>
</dbReference>
<organism evidence="10 11">
    <name type="scientific">Lottia gigantea</name>
    <name type="common">Giant owl limpet</name>
    <dbReference type="NCBI Taxonomy" id="225164"/>
    <lineage>
        <taxon>Eukaryota</taxon>
        <taxon>Metazoa</taxon>
        <taxon>Spiralia</taxon>
        <taxon>Lophotrochozoa</taxon>
        <taxon>Mollusca</taxon>
        <taxon>Gastropoda</taxon>
        <taxon>Patellogastropoda</taxon>
        <taxon>Lottioidea</taxon>
        <taxon>Lottiidae</taxon>
        <taxon>Lottia</taxon>
    </lineage>
</organism>
<dbReference type="InterPro" id="IPR002173">
    <property type="entry name" value="Carboh/pur_kinase_PfkB_CS"/>
</dbReference>
<dbReference type="Pfam" id="PF04227">
    <property type="entry name" value="Indigoidine_A"/>
    <property type="match status" value="1"/>
</dbReference>
<feature type="region of interest" description="Disordered" evidence="8">
    <location>
        <begin position="367"/>
        <end position="389"/>
    </location>
</feature>
<evidence type="ECO:0000259" key="9">
    <source>
        <dbReference type="Pfam" id="PF00294"/>
    </source>
</evidence>
<feature type="domain" description="Carbohydrate kinase PfkB" evidence="9">
    <location>
        <begin position="397"/>
        <end position="719"/>
    </location>
</feature>
<dbReference type="PROSITE" id="PS00584">
    <property type="entry name" value="PFKB_KINASES_2"/>
    <property type="match status" value="1"/>
</dbReference>
<dbReference type="SUPFAM" id="SSF53613">
    <property type="entry name" value="Ribokinase-like"/>
    <property type="match status" value="1"/>
</dbReference>
<dbReference type="GO" id="GO:0016798">
    <property type="term" value="F:hydrolase activity, acting on glycosyl bonds"/>
    <property type="evidence" value="ECO:0007669"/>
    <property type="project" value="UniProtKB-KW"/>
</dbReference>
<dbReference type="Gene3D" id="3.40.1790.10">
    <property type="entry name" value="Indigoidine synthase domain"/>
    <property type="match status" value="1"/>
</dbReference>
<keyword evidence="4" id="KW-0378">Hydrolase</keyword>
<dbReference type="RefSeq" id="XP_009064051.1">
    <property type="nucleotide sequence ID" value="XM_009065803.1"/>
</dbReference>
<gene>
    <name evidence="10" type="ORF">LOTGIDRAFT_221393</name>
</gene>
<dbReference type="InterPro" id="IPR007342">
    <property type="entry name" value="PsuG"/>
</dbReference>
<dbReference type="CTD" id="20246995"/>
<keyword evidence="7" id="KW-0326">Glycosidase</keyword>
<dbReference type="Pfam" id="PF00294">
    <property type="entry name" value="PfkB"/>
    <property type="match status" value="1"/>
</dbReference>
<dbReference type="InterPro" id="IPR029056">
    <property type="entry name" value="Ribokinase-like"/>
</dbReference>
<sequence>MRNLVQTLCSRRLQLVSATRQPSWLPLHSRVLHQKHKLSTSTTRYFNLNKIEQIRNGTLSVSEEVRQALHEHGPVVALESTIITHGMPYPHNIKTGLEVEDIIRKNGCIPATIGVLDGRVHVGLDKTQLEQLGSKGKDLVKISRRDFPYVLAKKLSGGTTVSGTMLASHLVGIQIFATGGIGGVHRGAEQTMDISADLTELGRTPVTVVSAGVKSILDIEKTLEYLETQGVCVATFGQDKDFPAFFVPSSGLKAPYNIRDEIEAAEMIYSKYYGQNKMKLDSGILIGVPLPDSYNEYGQQIETAIDTALHEVSLKKIQGKEVTPYILQRVHELTGGESLHSNIALIKNNADIGSKIAWQLTKLQNSTRVPGNHGNNRNGPYIQTKKTKTKKKRPIVIGGSVVDFNARLKSEELQGNGSTNPGIIHQSFGGVGRNIADCLARLGADPLFISTIGEDCHTENFLAHCGHLDLRGIRRQPNCSTATYCGVLGPSGQLQLGIGDMDVHQLVTNQMIYEYEEDIKESSIVIVDGNISPVAIETACQISTVYNVPVLFEPTDILKASRPFLTSAHKQLTYTSPNINELQIMSTGFTNKPLSSQDLHSNEFHNNDDVIAFCMPHCLRLVEKIPVVIVTLGQYGVLLCKKMQNNTTKTTISFQVEGKLEAKHYPAYNVAPEEIVSVSGAGDCFISAFVNGVIHGHHHDDCVKLGLFAAELSLRSSEAVPQTIHPEDFSLSKMDSVLATRSIQVA</sequence>
<evidence type="ECO:0000256" key="5">
    <source>
        <dbReference type="ARBA" id="ARBA00023211"/>
    </source>
</evidence>
<dbReference type="STRING" id="225164.V3ZS63"/>
<dbReference type="AlphaFoldDB" id="V3ZS63"/>
<evidence type="ECO:0000256" key="4">
    <source>
        <dbReference type="ARBA" id="ARBA00022801"/>
    </source>
</evidence>
<reference evidence="10 11" key="1">
    <citation type="journal article" date="2013" name="Nature">
        <title>Insights into bilaterian evolution from three spiralian genomes.</title>
        <authorList>
            <person name="Simakov O."/>
            <person name="Marletaz F."/>
            <person name="Cho S.J."/>
            <person name="Edsinger-Gonzales E."/>
            <person name="Havlak P."/>
            <person name="Hellsten U."/>
            <person name="Kuo D.H."/>
            <person name="Larsson T."/>
            <person name="Lv J."/>
            <person name="Arendt D."/>
            <person name="Savage R."/>
            <person name="Osoegawa K."/>
            <person name="de Jong P."/>
            <person name="Grimwood J."/>
            <person name="Chapman J.A."/>
            <person name="Shapiro H."/>
            <person name="Aerts A."/>
            <person name="Otillar R.P."/>
            <person name="Terry A.Y."/>
            <person name="Boore J.L."/>
            <person name="Grigoriev I.V."/>
            <person name="Lindberg D.R."/>
            <person name="Seaver E.C."/>
            <person name="Weisblat D.A."/>
            <person name="Putnam N.H."/>
            <person name="Rokhsar D.S."/>
        </authorList>
    </citation>
    <scope>NUCLEOTIDE SEQUENCE [LARGE SCALE GENOMIC DNA]</scope>
</reference>
<dbReference type="InterPro" id="IPR011611">
    <property type="entry name" value="PfkB_dom"/>
</dbReference>
<dbReference type="KEGG" id="lgi:LOTGIDRAFT_221393"/>
<dbReference type="PANTHER" id="PTHR42909:SF1">
    <property type="entry name" value="CARBOHYDRATE KINASE PFKB DOMAIN-CONTAINING PROTEIN"/>
    <property type="match status" value="1"/>
</dbReference>
<dbReference type="OrthoDB" id="198885at2759"/>
<dbReference type="InterPro" id="IPR022830">
    <property type="entry name" value="Indigdn_synthA-like"/>
</dbReference>
<dbReference type="GO" id="GO:0005737">
    <property type="term" value="C:cytoplasm"/>
    <property type="evidence" value="ECO:0007669"/>
    <property type="project" value="TreeGrafter"/>
</dbReference>
<dbReference type="GO" id="GO:0016301">
    <property type="term" value="F:kinase activity"/>
    <property type="evidence" value="ECO:0007669"/>
    <property type="project" value="UniProtKB-KW"/>
</dbReference>
<name>V3ZS63_LOTGI</name>
<evidence type="ECO:0000256" key="2">
    <source>
        <dbReference type="ARBA" id="ARBA00022723"/>
    </source>
</evidence>
<evidence type="ECO:0000313" key="11">
    <source>
        <dbReference type="Proteomes" id="UP000030746"/>
    </source>
</evidence>
<feature type="compositionally biased region" description="Polar residues" evidence="8">
    <location>
        <begin position="367"/>
        <end position="378"/>
    </location>
</feature>
<keyword evidence="1" id="KW-0808">Transferase</keyword>
<evidence type="ECO:0000256" key="8">
    <source>
        <dbReference type="SAM" id="MobiDB-lite"/>
    </source>
</evidence>
<evidence type="ECO:0000313" key="10">
    <source>
        <dbReference type="EMBL" id="ESO85355.1"/>
    </source>
</evidence>
<dbReference type="CDD" id="cd01941">
    <property type="entry name" value="YeiC_kinase_like"/>
    <property type="match status" value="1"/>
</dbReference>
<keyword evidence="2" id="KW-0479">Metal-binding</keyword>